<evidence type="ECO:0000256" key="7">
    <source>
        <dbReference type="RuleBase" id="RU003355"/>
    </source>
</evidence>
<dbReference type="InterPro" id="IPR023828">
    <property type="entry name" value="Peptidase_S8_Ser-AS"/>
</dbReference>
<dbReference type="AlphaFoldDB" id="A0A2A2D178"/>
<sequence>MEYAKLAPTLAAAYGRYLADDTATLRRQSASLGWVSVDEPAKPTRAVVSLVCAPDANLNDVKVQGLEINGGGDRVRTAIVPFDALEALSEHDGIERIVSSHLLRPCLDEARSSVRLDSFQHDSRLTGKDVLIGVIDSGVDSKHPAFQGRIERIWDQTLSGSGVPEGHYGLELKGSKLTQSRDTDGHGTHVSGICTGADAAFRGVAPEARLVMVKTNFLDNGITDGVQYIFRLGRELGLPAVVNLSLGGHSDSHDGTDALSLAIDDETGPGRIVCCAAGNEGSDDIHARVDVHGTAVRSVPCIPSIKGRRRDFMLNGWYSASNEFEVAVASPSGRATEFQAIRSPGETPAVTHELPDGLVEIATQPSTSLNSDRNFFVIVHPERRAANSPLLPTWQLLVRGTSGSDRGHADVWILDSSGDARLGGPLTSDDMKIGSPGCCSSAITVAAYASRTSWVDIDGEDQEATWLRLDDIADFSSEGPLRDGGKKPDVTAPGAMVVASLSRDSEPDRFLTLDTEHVALQGTSMACPFMAGLCALLLQRDNDLDPVRVKKILKTHSAIPRNASTQFDRKWGFGLIDAADL</sequence>
<organism evidence="9 10">
    <name type="scientific">Streptomyces albireticuli</name>
    <dbReference type="NCBI Taxonomy" id="1940"/>
    <lineage>
        <taxon>Bacteria</taxon>
        <taxon>Bacillati</taxon>
        <taxon>Actinomycetota</taxon>
        <taxon>Actinomycetes</taxon>
        <taxon>Kitasatosporales</taxon>
        <taxon>Streptomycetaceae</taxon>
        <taxon>Streptomyces</taxon>
    </lineage>
</organism>
<dbReference type="Gene3D" id="2.60.120.1290">
    <property type="match status" value="1"/>
</dbReference>
<evidence type="ECO:0000313" key="10">
    <source>
        <dbReference type="Proteomes" id="UP000218944"/>
    </source>
</evidence>
<dbReference type="InterPro" id="IPR036852">
    <property type="entry name" value="Peptidase_S8/S53_dom_sf"/>
</dbReference>
<dbReference type="PROSITE" id="PS00136">
    <property type="entry name" value="SUBTILASE_ASP"/>
    <property type="match status" value="1"/>
</dbReference>
<keyword evidence="2 6" id="KW-0645">Protease</keyword>
<evidence type="ECO:0000256" key="3">
    <source>
        <dbReference type="ARBA" id="ARBA00022801"/>
    </source>
</evidence>
<dbReference type="PROSITE" id="PS00138">
    <property type="entry name" value="SUBTILASE_SER"/>
    <property type="match status" value="1"/>
</dbReference>
<dbReference type="InterPro" id="IPR023827">
    <property type="entry name" value="Peptidase_S8_Asp-AS"/>
</dbReference>
<evidence type="ECO:0000256" key="5">
    <source>
        <dbReference type="PIRSR" id="PIRSR615500-1"/>
    </source>
</evidence>
<dbReference type="GO" id="GO:0006508">
    <property type="term" value="P:proteolysis"/>
    <property type="evidence" value="ECO:0007669"/>
    <property type="project" value="UniProtKB-KW"/>
</dbReference>
<dbReference type="RefSeq" id="WP_095583277.1">
    <property type="nucleotide sequence ID" value="NZ_JAJQQS010000019.1"/>
</dbReference>
<dbReference type="InterPro" id="IPR050131">
    <property type="entry name" value="Peptidase_S8_subtilisin-like"/>
</dbReference>
<keyword evidence="3 6" id="KW-0378">Hydrolase</keyword>
<evidence type="ECO:0000256" key="4">
    <source>
        <dbReference type="ARBA" id="ARBA00022825"/>
    </source>
</evidence>
<reference evidence="9 10" key="1">
    <citation type="submission" date="2017-08" db="EMBL/GenBank/DDBJ databases">
        <title>Genome sequence of Streptomyces albireticuli NRRL B-1670.</title>
        <authorList>
            <person name="Graham D.E."/>
            <person name="Mahan K.M."/>
            <person name="Klingeman D.M."/>
            <person name="Hettich R.L."/>
            <person name="Parry R.J."/>
            <person name="Spain J.C."/>
        </authorList>
    </citation>
    <scope>NUCLEOTIDE SEQUENCE [LARGE SCALE GENOMIC DNA]</scope>
    <source>
        <strain evidence="9 10">NRRL B-1670</strain>
    </source>
</reference>
<gene>
    <name evidence="9" type="ORF">CK936_25280</name>
</gene>
<feature type="domain" description="Peptidase S8/S53" evidence="8">
    <location>
        <begin position="416"/>
        <end position="574"/>
    </location>
</feature>
<dbReference type="PROSITE" id="PS51892">
    <property type="entry name" value="SUBTILASE"/>
    <property type="match status" value="1"/>
</dbReference>
<name>A0A2A2D178_9ACTN</name>
<dbReference type="PANTHER" id="PTHR43806:SF11">
    <property type="entry name" value="CEREVISIN-RELATED"/>
    <property type="match status" value="1"/>
</dbReference>
<dbReference type="Gene3D" id="3.40.50.200">
    <property type="entry name" value="Peptidase S8/S53 domain"/>
    <property type="match status" value="1"/>
</dbReference>
<proteinExistence type="inferred from homology"/>
<evidence type="ECO:0000313" key="9">
    <source>
        <dbReference type="EMBL" id="PAU46218.1"/>
    </source>
</evidence>
<protein>
    <submittedName>
        <fullName evidence="9">Peptidase S8</fullName>
    </submittedName>
</protein>
<dbReference type="InterPro" id="IPR015500">
    <property type="entry name" value="Peptidase_S8_subtilisin-rel"/>
</dbReference>
<dbReference type="SUPFAM" id="SSF52743">
    <property type="entry name" value="Subtilisin-like"/>
    <property type="match status" value="1"/>
</dbReference>
<accession>A0A2A2D178</accession>
<dbReference type="GO" id="GO:0004252">
    <property type="term" value="F:serine-type endopeptidase activity"/>
    <property type="evidence" value="ECO:0007669"/>
    <property type="project" value="UniProtKB-UniRule"/>
</dbReference>
<dbReference type="PANTHER" id="PTHR43806">
    <property type="entry name" value="PEPTIDASE S8"/>
    <property type="match status" value="1"/>
</dbReference>
<feature type="active site" description="Charge relay system" evidence="5 6">
    <location>
        <position position="186"/>
    </location>
</feature>
<dbReference type="PRINTS" id="PR00723">
    <property type="entry name" value="SUBTILISIN"/>
</dbReference>
<evidence type="ECO:0000256" key="6">
    <source>
        <dbReference type="PROSITE-ProRule" id="PRU01240"/>
    </source>
</evidence>
<dbReference type="Pfam" id="PF00082">
    <property type="entry name" value="Peptidase_S8"/>
    <property type="match status" value="2"/>
</dbReference>
<keyword evidence="10" id="KW-1185">Reference proteome</keyword>
<keyword evidence="4 6" id="KW-0720">Serine protease</keyword>
<comment type="similarity">
    <text evidence="1 6 7">Belongs to the peptidase S8 family.</text>
</comment>
<dbReference type="Proteomes" id="UP000218944">
    <property type="component" value="Unassembled WGS sequence"/>
</dbReference>
<feature type="domain" description="Peptidase S8/S53" evidence="8">
    <location>
        <begin position="127"/>
        <end position="281"/>
    </location>
</feature>
<evidence type="ECO:0000259" key="8">
    <source>
        <dbReference type="Pfam" id="PF00082"/>
    </source>
</evidence>
<evidence type="ECO:0000256" key="1">
    <source>
        <dbReference type="ARBA" id="ARBA00011073"/>
    </source>
</evidence>
<comment type="caution">
    <text evidence="9">The sequence shown here is derived from an EMBL/GenBank/DDBJ whole genome shotgun (WGS) entry which is preliminary data.</text>
</comment>
<dbReference type="InterPro" id="IPR000209">
    <property type="entry name" value="Peptidase_S8/S53_dom"/>
</dbReference>
<feature type="active site" description="Charge relay system" evidence="5 6">
    <location>
        <position position="524"/>
    </location>
</feature>
<dbReference type="EMBL" id="NSJV01000480">
    <property type="protein sequence ID" value="PAU46218.1"/>
    <property type="molecule type" value="Genomic_DNA"/>
</dbReference>
<feature type="active site" description="Charge relay system" evidence="5 6">
    <location>
        <position position="136"/>
    </location>
</feature>
<evidence type="ECO:0000256" key="2">
    <source>
        <dbReference type="ARBA" id="ARBA00022670"/>
    </source>
</evidence>